<evidence type="ECO:0000313" key="5">
    <source>
        <dbReference type="EMBL" id="SIQ92772.1"/>
    </source>
</evidence>
<organism evidence="5 6">
    <name type="scientific">Pontibacter lucknowensis</name>
    <dbReference type="NCBI Taxonomy" id="1077936"/>
    <lineage>
        <taxon>Bacteria</taxon>
        <taxon>Pseudomonadati</taxon>
        <taxon>Bacteroidota</taxon>
        <taxon>Cytophagia</taxon>
        <taxon>Cytophagales</taxon>
        <taxon>Hymenobacteraceae</taxon>
        <taxon>Pontibacter</taxon>
    </lineage>
</organism>
<evidence type="ECO:0000256" key="1">
    <source>
        <dbReference type="ARBA" id="ARBA00022574"/>
    </source>
</evidence>
<evidence type="ECO:0000256" key="4">
    <source>
        <dbReference type="SAM" id="SignalP"/>
    </source>
</evidence>
<proteinExistence type="predicted"/>
<sequence>MKKIFLAAAFLPALATNAQNQTLKPFDLQGKVVHSIDYSPDGLLLAGAYDNNIQLWQLGKDSSSFKLSDTVGPVTDLDFSNDSRHLLAAHGNSAKIWDVEKREVVRTFEQKGALLAVAYSPDSRYVASGGRDRKVQVWQADSGELLHTFEGHGKEITDLIFSLDGGLLVSASADKTIKVWDLQAKKLLKTLKGHKDWVKALALSKDSTQLVSAGFDGRILLWNLPDKEATAYTAKLKHPHSNWVSALDISNNNVLVSVGHDYRIALYNLNVQADKKGPHYFQEKMFRLIEQQPNAVRFNPGTLQLAVATLGNGIYYDDYFQLKVKTAHEFKIISIDGEGVGDVFTAVGNTATLSAMVTRPEEVKKISITNEKTKEVQEYTDPVSAEFTFEVKLPEQSNAFQVVIEDKDKNISPVKYFFKLETTVQ</sequence>
<feature type="signal peptide" evidence="4">
    <location>
        <begin position="1"/>
        <end position="18"/>
    </location>
</feature>
<keyword evidence="4" id="KW-0732">Signal</keyword>
<evidence type="ECO:0000256" key="2">
    <source>
        <dbReference type="ARBA" id="ARBA00022737"/>
    </source>
</evidence>
<evidence type="ECO:0000256" key="3">
    <source>
        <dbReference type="PROSITE-ProRule" id="PRU00221"/>
    </source>
</evidence>
<dbReference type="RefSeq" id="WP_076421771.1">
    <property type="nucleotide sequence ID" value="NZ_FTNM01000002.1"/>
</dbReference>
<reference evidence="6" key="1">
    <citation type="submission" date="2017-01" db="EMBL/GenBank/DDBJ databases">
        <authorList>
            <person name="Varghese N."/>
            <person name="Submissions S."/>
        </authorList>
    </citation>
    <scope>NUCLEOTIDE SEQUENCE [LARGE SCALE GENOMIC DNA]</scope>
    <source>
        <strain evidence="6">DM9</strain>
    </source>
</reference>
<dbReference type="SMART" id="SM00320">
    <property type="entry name" value="WD40"/>
    <property type="match status" value="6"/>
</dbReference>
<dbReference type="InterPro" id="IPR020472">
    <property type="entry name" value="WD40_PAC1"/>
</dbReference>
<keyword evidence="1 3" id="KW-0853">WD repeat</keyword>
<dbReference type="CDD" id="cd00200">
    <property type="entry name" value="WD40"/>
    <property type="match status" value="1"/>
</dbReference>
<dbReference type="EMBL" id="FTNM01000002">
    <property type="protein sequence ID" value="SIQ92772.1"/>
    <property type="molecule type" value="Genomic_DNA"/>
</dbReference>
<dbReference type="Proteomes" id="UP000185924">
    <property type="component" value="Unassembled WGS sequence"/>
</dbReference>
<dbReference type="STRING" id="1077936.SAMN05421545_1719"/>
<accession>A0A1N6WRY0</accession>
<dbReference type="Pfam" id="PF00400">
    <property type="entry name" value="WD40"/>
    <property type="match status" value="5"/>
</dbReference>
<feature type="repeat" description="WD" evidence="3">
    <location>
        <begin position="191"/>
        <end position="232"/>
    </location>
</feature>
<dbReference type="PRINTS" id="PR00320">
    <property type="entry name" value="GPROTEINBRPT"/>
</dbReference>
<feature type="repeat" description="WD" evidence="3">
    <location>
        <begin position="107"/>
        <end position="148"/>
    </location>
</feature>
<dbReference type="PANTHER" id="PTHR19848:SF8">
    <property type="entry name" value="F-BOX AND WD REPEAT DOMAIN CONTAINING 7"/>
    <property type="match status" value="1"/>
</dbReference>
<dbReference type="OrthoDB" id="9815657at2"/>
<dbReference type="PROSITE" id="PS50294">
    <property type="entry name" value="WD_REPEATS_REGION"/>
    <property type="match status" value="3"/>
</dbReference>
<dbReference type="PROSITE" id="PS00678">
    <property type="entry name" value="WD_REPEATS_1"/>
    <property type="match status" value="2"/>
</dbReference>
<feature type="chain" id="PRO_5012410534" evidence="4">
    <location>
        <begin position="19"/>
        <end position="425"/>
    </location>
</feature>
<evidence type="ECO:0000313" key="6">
    <source>
        <dbReference type="Proteomes" id="UP000185924"/>
    </source>
</evidence>
<feature type="repeat" description="WD" evidence="3">
    <location>
        <begin position="26"/>
        <end position="58"/>
    </location>
</feature>
<keyword evidence="2" id="KW-0677">Repeat</keyword>
<dbReference type="Gene3D" id="2.130.10.10">
    <property type="entry name" value="YVTN repeat-like/Quinoprotein amine dehydrogenase"/>
    <property type="match status" value="2"/>
</dbReference>
<gene>
    <name evidence="5" type="ORF">SAMN05421545_1719</name>
</gene>
<protein>
    <submittedName>
        <fullName evidence="5">WD domain-containing protein, G-beta repeat-containing protein</fullName>
    </submittedName>
</protein>
<dbReference type="PANTHER" id="PTHR19848">
    <property type="entry name" value="WD40 REPEAT PROTEIN"/>
    <property type="match status" value="1"/>
</dbReference>
<dbReference type="InterPro" id="IPR019775">
    <property type="entry name" value="WD40_repeat_CS"/>
</dbReference>
<dbReference type="InterPro" id="IPR036322">
    <property type="entry name" value="WD40_repeat_dom_sf"/>
</dbReference>
<dbReference type="InterPro" id="IPR015943">
    <property type="entry name" value="WD40/YVTN_repeat-like_dom_sf"/>
</dbReference>
<keyword evidence="6" id="KW-1185">Reference proteome</keyword>
<dbReference type="PROSITE" id="PS50082">
    <property type="entry name" value="WD_REPEATS_2"/>
    <property type="match status" value="4"/>
</dbReference>
<dbReference type="AlphaFoldDB" id="A0A1N6WRY0"/>
<feature type="repeat" description="WD" evidence="3">
    <location>
        <begin position="149"/>
        <end position="190"/>
    </location>
</feature>
<dbReference type="SUPFAM" id="SSF50978">
    <property type="entry name" value="WD40 repeat-like"/>
    <property type="match status" value="1"/>
</dbReference>
<dbReference type="InterPro" id="IPR001680">
    <property type="entry name" value="WD40_rpt"/>
</dbReference>
<name>A0A1N6WRY0_9BACT</name>